<dbReference type="AlphaFoldDB" id="A0A4D9ETL6"/>
<reference evidence="2 3" key="2">
    <citation type="submission" date="2019-04" db="EMBL/GenBank/DDBJ databases">
        <title>The genome sequence of big-headed turtle.</title>
        <authorList>
            <person name="Gong S."/>
        </authorList>
    </citation>
    <scope>NUCLEOTIDE SEQUENCE [LARGE SCALE GENOMIC DNA]</scope>
    <source>
        <strain evidence="2">DO16091913</strain>
        <tissue evidence="2">Muscle</tissue>
    </source>
</reference>
<evidence type="ECO:0000256" key="1">
    <source>
        <dbReference type="SAM" id="MobiDB-lite"/>
    </source>
</evidence>
<dbReference type="Proteomes" id="UP000297703">
    <property type="component" value="Unassembled WGS sequence"/>
</dbReference>
<name>A0A4D9ETL6_9SAUR</name>
<keyword evidence="3" id="KW-1185">Reference proteome</keyword>
<evidence type="ECO:0000313" key="2">
    <source>
        <dbReference type="EMBL" id="TFK11563.1"/>
    </source>
</evidence>
<accession>A0A4D9ETL6</accession>
<sequence length="103" mass="10757">MRLSGEQSHPRAPRGSNPQVGGGVPAAPSCAELGAQESHSAKHCLGHVAWWSEDGTKQLSWEPGRPSALAGGNGLKHCSPFKEPTGSVSCPAWGQGYRRGAQE</sequence>
<comment type="caution">
    <text evidence="2">The sequence shown here is derived from an EMBL/GenBank/DDBJ whole genome shotgun (WGS) entry which is preliminary data.</text>
</comment>
<organism evidence="2 3">
    <name type="scientific">Platysternon megacephalum</name>
    <name type="common">big-headed turtle</name>
    <dbReference type="NCBI Taxonomy" id="55544"/>
    <lineage>
        <taxon>Eukaryota</taxon>
        <taxon>Metazoa</taxon>
        <taxon>Chordata</taxon>
        <taxon>Craniata</taxon>
        <taxon>Vertebrata</taxon>
        <taxon>Euteleostomi</taxon>
        <taxon>Archelosauria</taxon>
        <taxon>Testudinata</taxon>
        <taxon>Testudines</taxon>
        <taxon>Cryptodira</taxon>
        <taxon>Durocryptodira</taxon>
        <taxon>Testudinoidea</taxon>
        <taxon>Platysternidae</taxon>
        <taxon>Platysternon</taxon>
    </lineage>
</organism>
<dbReference type="EMBL" id="QXTE01000030">
    <property type="protein sequence ID" value="TFK11563.1"/>
    <property type="molecule type" value="Genomic_DNA"/>
</dbReference>
<proteinExistence type="predicted"/>
<reference evidence="2 3" key="1">
    <citation type="submission" date="2019-04" db="EMBL/GenBank/DDBJ databases">
        <title>Draft genome of the big-headed turtle Platysternon megacephalum.</title>
        <authorList>
            <person name="Gong S."/>
        </authorList>
    </citation>
    <scope>NUCLEOTIDE SEQUENCE [LARGE SCALE GENOMIC DNA]</scope>
    <source>
        <strain evidence="2">DO16091913</strain>
        <tissue evidence="2">Muscle</tissue>
    </source>
</reference>
<protein>
    <submittedName>
        <fullName evidence="2">Actin-related protein T3</fullName>
    </submittedName>
</protein>
<feature type="region of interest" description="Disordered" evidence="1">
    <location>
        <begin position="1"/>
        <end position="36"/>
    </location>
</feature>
<gene>
    <name evidence="2" type="ORF">DR999_PMT05148</name>
</gene>
<evidence type="ECO:0000313" key="3">
    <source>
        <dbReference type="Proteomes" id="UP000297703"/>
    </source>
</evidence>